<gene>
    <name evidence="7" type="primary">LOC104719772</name>
</gene>
<reference evidence="6" key="1">
    <citation type="journal article" date="2014" name="Nat. Commun.">
        <title>The emerging biofuel crop Camelina sativa retains a highly undifferentiated hexaploid genome structure.</title>
        <authorList>
            <person name="Kagale S."/>
            <person name="Koh C."/>
            <person name="Nixon J."/>
            <person name="Bollina V."/>
            <person name="Clarke W.E."/>
            <person name="Tuteja R."/>
            <person name="Spillane C."/>
            <person name="Robinson S.J."/>
            <person name="Links M.G."/>
            <person name="Clarke C."/>
            <person name="Higgins E.E."/>
            <person name="Huebert T."/>
            <person name="Sharpe A.G."/>
            <person name="Parkin I.A."/>
        </authorList>
    </citation>
    <scope>NUCLEOTIDE SEQUENCE [LARGE SCALE GENOMIC DNA]</scope>
    <source>
        <strain evidence="6">cv. DH55</strain>
    </source>
</reference>
<feature type="compositionally biased region" description="Basic and acidic residues" evidence="3">
    <location>
        <begin position="1"/>
        <end position="17"/>
    </location>
</feature>
<feature type="compositionally biased region" description="Polar residues" evidence="3">
    <location>
        <begin position="339"/>
        <end position="348"/>
    </location>
</feature>
<dbReference type="GeneID" id="104719772"/>
<dbReference type="Pfam" id="PF13921">
    <property type="entry name" value="Myb_DNA-bind_6"/>
    <property type="match status" value="1"/>
</dbReference>
<feature type="region of interest" description="Disordered" evidence="3">
    <location>
        <begin position="1"/>
        <end position="348"/>
    </location>
</feature>
<feature type="domain" description="HTH myb-type" evidence="5">
    <location>
        <begin position="450"/>
        <end position="498"/>
    </location>
</feature>
<evidence type="ECO:0000259" key="5">
    <source>
        <dbReference type="PROSITE" id="PS51294"/>
    </source>
</evidence>
<feature type="compositionally biased region" description="Basic and acidic residues" evidence="3">
    <location>
        <begin position="329"/>
        <end position="338"/>
    </location>
</feature>
<dbReference type="Gene3D" id="1.10.10.60">
    <property type="entry name" value="Homeodomain-like"/>
    <property type="match status" value="2"/>
</dbReference>
<feature type="compositionally biased region" description="Basic and acidic residues" evidence="3">
    <location>
        <begin position="111"/>
        <end position="121"/>
    </location>
</feature>
<dbReference type="PANTHER" id="PTHR47430">
    <property type="entry name" value="GB|AAC33480.1"/>
    <property type="match status" value="1"/>
</dbReference>
<dbReference type="CDD" id="cd00167">
    <property type="entry name" value="SANT"/>
    <property type="match status" value="1"/>
</dbReference>
<feature type="domain" description="Myb-like" evidence="4">
    <location>
        <begin position="445"/>
        <end position="494"/>
    </location>
</feature>
<accession>A0ABM0U5B2</accession>
<evidence type="ECO:0000313" key="7">
    <source>
        <dbReference type="RefSeq" id="XP_010436042.1"/>
    </source>
</evidence>
<feature type="compositionally biased region" description="Basic residues" evidence="3">
    <location>
        <begin position="179"/>
        <end position="188"/>
    </location>
</feature>
<dbReference type="PANTHER" id="PTHR47430:SF4">
    <property type="entry name" value="GB|AAC33480.1"/>
    <property type="match status" value="1"/>
</dbReference>
<keyword evidence="6" id="KW-1185">Reference proteome</keyword>
<reference evidence="7" key="2">
    <citation type="submission" date="2025-08" db="UniProtKB">
        <authorList>
            <consortium name="RefSeq"/>
        </authorList>
    </citation>
    <scope>IDENTIFICATION</scope>
    <source>
        <tissue evidence="7">Leaf</tissue>
    </source>
</reference>
<dbReference type="InterPro" id="IPR017930">
    <property type="entry name" value="Myb_dom"/>
</dbReference>
<feature type="compositionally biased region" description="Basic and acidic residues" evidence="3">
    <location>
        <begin position="58"/>
        <end position="72"/>
    </location>
</feature>
<dbReference type="PROSITE" id="PS50090">
    <property type="entry name" value="MYB_LIKE"/>
    <property type="match status" value="3"/>
</dbReference>
<proteinExistence type="predicted"/>
<dbReference type="Proteomes" id="UP000694864">
    <property type="component" value="Chromosome 10"/>
</dbReference>
<feature type="domain" description="Myb-like" evidence="4">
    <location>
        <begin position="565"/>
        <end position="618"/>
    </location>
</feature>
<dbReference type="InterPro" id="IPR001005">
    <property type="entry name" value="SANT/Myb"/>
</dbReference>
<dbReference type="SMART" id="SM00717">
    <property type="entry name" value="SANT"/>
    <property type="match status" value="4"/>
</dbReference>
<sequence length="660" mass="76295">MAEEKKKKNKKSDEIRVDSGGTVEEVVSEHSSMKKKEKKKKKKNREFKDDFAGEDGDIAERESEKLGEDALVKKMKSRKQMIDSEAEDGVKKKKSKKESGSDVLGNSESFKVCDKRKREDCDLGAEEYTDKEVKRQSKKKKPSVVSETSLNSTNDAKRNIMETNTSVDPEDDNKDSTKHAKKERKKKEKQQSVDSEVEDNNLINSSNDARKKIKEKEPSKDSTNDAIKKSKEKEPSKDSELEEHNKNSKKDAKKIHNVDSEADENDLTSTKDAKKKRKKKKQSDVSEAEEVNNNDGKDAKKKRKKKQTEVSEAEENNNDAKKKRKKKKQECGQSDKDVTTPSSKSTKRVTFSDQVEFFPAADEESEEDEAEVKLVRGKRFTKEEDELVKNSVLEYVDNHALGDDGVKMVMECKSHPQLKGCWKEIASALPWRAYDSVYHRAHTIFEEGSKGVWTQEDLELVIEFQKKHGNDWRTLADALGKDRKHVKDAWRRIRLASKKKGHWTREEYQNLFDLVNKDIRMKAFQEKHAKHGMLKDNIPWMAISDVLGTRDHVTCCTKWYDQLTSPMVAKGTWANVDDYRLLEELLKLDAACIDDVDWDYLLENRDAEACRKRWNQMVLHIGIPKSKTFVEQVEILSERYRPDIAEDREDFDNRPYDPED</sequence>
<evidence type="ECO:0000256" key="1">
    <source>
        <dbReference type="ARBA" id="ARBA00004123"/>
    </source>
</evidence>
<feature type="compositionally biased region" description="Polar residues" evidence="3">
    <location>
        <begin position="145"/>
        <end position="154"/>
    </location>
</feature>
<organism evidence="6 7">
    <name type="scientific">Camelina sativa</name>
    <name type="common">False flax</name>
    <name type="synonym">Myagrum sativum</name>
    <dbReference type="NCBI Taxonomy" id="90675"/>
    <lineage>
        <taxon>Eukaryota</taxon>
        <taxon>Viridiplantae</taxon>
        <taxon>Streptophyta</taxon>
        <taxon>Embryophyta</taxon>
        <taxon>Tracheophyta</taxon>
        <taxon>Spermatophyta</taxon>
        <taxon>Magnoliopsida</taxon>
        <taxon>eudicotyledons</taxon>
        <taxon>Gunneridae</taxon>
        <taxon>Pentapetalae</taxon>
        <taxon>rosids</taxon>
        <taxon>malvids</taxon>
        <taxon>Brassicales</taxon>
        <taxon>Brassicaceae</taxon>
        <taxon>Camelineae</taxon>
        <taxon>Camelina</taxon>
    </lineage>
</organism>
<keyword evidence="2" id="KW-0539">Nucleus</keyword>
<feature type="domain" description="Myb-like" evidence="4">
    <location>
        <begin position="495"/>
        <end position="563"/>
    </location>
</feature>
<dbReference type="InterPro" id="IPR009057">
    <property type="entry name" value="Homeodomain-like_sf"/>
</dbReference>
<dbReference type="PROSITE" id="PS51294">
    <property type="entry name" value="HTH_MYB"/>
    <property type="match status" value="1"/>
</dbReference>
<comment type="subcellular location">
    <subcellularLocation>
        <location evidence="1">Nucleus</location>
    </subcellularLocation>
</comment>
<evidence type="ECO:0000256" key="3">
    <source>
        <dbReference type="SAM" id="MobiDB-lite"/>
    </source>
</evidence>
<dbReference type="RefSeq" id="XP_010436042.1">
    <property type="nucleotide sequence ID" value="XM_010437740.2"/>
</dbReference>
<protein>
    <submittedName>
        <fullName evidence="7">Glutamic acid-rich protein</fullName>
    </submittedName>
</protein>
<evidence type="ECO:0000259" key="4">
    <source>
        <dbReference type="PROSITE" id="PS50090"/>
    </source>
</evidence>
<dbReference type="SUPFAM" id="SSF46689">
    <property type="entry name" value="Homeodomain-like"/>
    <property type="match status" value="2"/>
</dbReference>
<feature type="compositionally biased region" description="Basic residues" evidence="3">
    <location>
        <begin position="35"/>
        <end position="45"/>
    </location>
</feature>
<name>A0ABM0U5B2_CAMSA</name>
<evidence type="ECO:0000313" key="6">
    <source>
        <dbReference type="Proteomes" id="UP000694864"/>
    </source>
</evidence>
<feature type="compositionally biased region" description="Basic and acidic residues" evidence="3">
    <location>
        <begin position="208"/>
        <end position="259"/>
    </location>
</feature>
<evidence type="ECO:0000256" key="2">
    <source>
        <dbReference type="ARBA" id="ARBA00023242"/>
    </source>
</evidence>